<dbReference type="PROSITE" id="PS50294">
    <property type="entry name" value="WD_REPEATS_REGION"/>
    <property type="match status" value="1"/>
</dbReference>
<sequence>FDASESSLKPFQTLRCNDKRMLDFAFVNSGSLIASAGISTNKQNVCLWDTLLPSSRSLVRVFPGQEGGASSVCYSPMHQLLITGSKKGDIIIYDIRQQKVLESITRAHSMNVKTLAVSQQEDSVMSGSSEGNLKLWDLPSFTCRESWEDVHAKQTFVRKPGVFAATVSTYGVMQVVAGDKTFYTCGSDGRIMKLSYDKGQTRDNLSDDQASLPGARKVSDISNYNYLKNEGNKTDFVLTSWVWNSSEQF</sequence>
<dbReference type="Pfam" id="PF12894">
    <property type="entry name" value="ANAPC4_WD40"/>
    <property type="match status" value="1"/>
</dbReference>
<keyword evidence="4" id="KW-1185">Reference proteome</keyword>
<reference evidence="3 4" key="1">
    <citation type="journal article" date="2018" name="Genome Biol. Evol.">
        <title>Multiple Roots of Fruiting Body Formation in Amoebozoa.</title>
        <authorList>
            <person name="Hillmann F."/>
            <person name="Forbes G."/>
            <person name="Novohradska S."/>
            <person name="Ferling I."/>
            <person name="Riege K."/>
            <person name="Groth M."/>
            <person name="Westermann M."/>
            <person name="Marz M."/>
            <person name="Spaller T."/>
            <person name="Winckler T."/>
            <person name="Schaap P."/>
            <person name="Glockner G."/>
        </authorList>
    </citation>
    <scope>NUCLEOTIDE SEQUENCE [LARGE SCALE GENOMIC DNA]</scope>
    <source>
        <strain evidence="3 4">Jena</strain>
    </source>
</reference>
<name>A0A2P6N234_9EUKA</name>
<dbReference type="InterPro" id="IPR036322">
    <property type="entry name" value="WD40_repeat_dom_sf"/>
</dbReference>
<dbReference type="PROSITE" id="PS50082">
    <property type="entry name" value="WD_REPEATS_2"/>
    <property type="match status" value="2"/>
</dbReference>
<organism evidence="3 4">
    <name type="scientific">Planoprotostelium fungivorum</name>
    <dbReference type="NCBI Taxonomy" id="1890364"/>
    <lineage>
        <taxon>Eukaryota</taxon>
        <taxon>Amoebozoa</taxon>
        <taxon>Evosea</taxon>
        <taxon>Variosea</taxon>
        <taxon>Cavosteliida</taxon>
        <taxon>Cavosteliaceae</taxon>
        <taxon>Planoprotostelium</taxon>
    </lineage>
</organism>
<dbReference type="GO" id="GO:0007035">
    <property type="term" value="P:vacuolar acidification"/>
    <property type="evidence" value="ECO:0007669"/>
    <property type="project" value="TreeGrafter"/>
</dbReference>
<dbReference type="EMBL" id="MDYQ01000246">
    <property type="protein sequence ID" value="PRP78005.1"/>
    <property type="molecule type" value="Genomic_DNA"/>
</dbReference>
<protein>
    <submittedName>
        <fullName evidence="3">WD-40 repeat-containing protein</fullName>
    </submittedName>
</protein>
<dbReference type="PANTHER" id="PTHR13950:SF9">
    <property type="entry name" value="RABCONNECTIN-3A"/>
    <property type="match status" value="1"/>
</dbReference>
<dbReference type="InterPro" id="IPR052208">
    <property type="entry name" value="DmX-like/RAVE_component"/>
</dbReference>
<dbReference type="GO" id="GO:0043291">
    <property type="term" value="C:RAVE complex"/>
    <property type="evidence" value="ECO:0007669"/>
    <property type="project" value="TreeGrafter"/>
</dbReference>
<evidence type="ECO:0000313" key="4">
    <source>
        <dbReference type="Proteomes" id="UP000241769"/>
    </source>
</evidence>
<feature type="non-terminal residue" evidence="3">
    <location>
        <position position="1"/>
    </location>
</feature>
<dbReference type="Gene3D" id="2.130.10.10">
    <property type="entry name" value="YVTN repeat-like/Quinoprotein amine dehydrogenase"/>
    <property type="match status" value="1"/>
</dbReference>
<dbReference type="SMART" id="SM00320">
    <property type="entry name" value="WD40"/>
    <property type="match status" value="3"/>
</dbReference>
<accession>A0A2P6N234</accession>
<dbReference type="SUPFAM" id="SSF50978">
    <property type="entry name" value="WD40 repeat-like"/>
    <property type="match status" value="1"/>
</dbReference>
<evidence type="ECO:0000259" key="2">
    <source>
        <dbReference type="Pfam" id="PF12894"/>
    </source>
</evidence>
<feature type="domain" description="Anaphase-promoting complex subunit 4-like WD40" evidence="2">
    <location>
        <begin position="72"/>
        <end position="148"/>
    </location>
</feature>
<gene>
    <name evidence="3" type="ORF">PROFUN_14043</name>
</gene>
<dbReference type="InterPro" id="IPR015943">
    <property type="entry name" value="WD40/YVTN_repeat-like_dom_sf"/>
</dbReference>
<dbReference type="OrthoDB" id="342131at2759"/>
<keyword evidence="1" id="KW-0853">WD repeat</keyword>
<evidence type="ECO:0000256" key="1">
    <source>
        <dbReference type="PROSITE-ProRule" id="PRU00221"/>
    </source>
</evidence>
<feature type="repeat" description="WD" evidence="1">
    <location>
        <begin position="105"/>
        <end position="146"/>
    </location>
</feature>
<dbReference type="InterPro" id="IPR024977">
    <property type="entry name" value="Apc4-like_WD40_dom"/>
</dbReference>
<dbReference type="InterPro" id="IPR001680">
    <property type="entry name" value="WD40_rpt"/>
</dbReference>
<dbReference type="STRING" id="1890364.A0A2P6N234"/>
<dbReference type="AlphaFoldDB" id="A0A2P6N234"/>
<feature type="repeat" description="WD" evidence="1">
    <location>
        <begin position="62"/>
        <end position="103"/>
    </location>
</feature>
<comment type="caution">
    <text evidence="3">The sequence shown here is derived from an EMBL/GenBank/DDBJ whole genome shotgun (WGS) entry which is preliminary data.</text>
</comment>
<evidence type="ECO:0000313" key="3">
    <source>
        <dbReference type="EMBL" id="PRP78005.1"/>
    </source>
</evidence>
<proteinExistence type="predicted"/>
<dbReference type="Proteomes" id="UP000241769">
    <property type="component" value="Unassembled WGS sequence"/>
</dbReference>
<dbReference type="PANTHER" id="PTHR13950">
    <property type="entry name" value="RABCONNECTIN-RELATED"/>
    <property type="match status" value="1"/>
</dbReference>
<dbReference type="InParanoid" id="A0A2P6N234"/>